<keyword evidence="5 11" id="KW-0547">Nucleotide-binding</keyword>
<evidence type="ECO:0000313" key="14">
    <source>
        <dbReference type="Proteomes" id="UP000298424"/>
    </source>
</evidence>
<dbReference type="NCBIfam" id="NF001591">
    <property type="entry name" value="PRK00393.1"/>
    <property type="match status" value="1"/>
</dbReference>
<feature type="binding site" evidence="11">
    <location>
        <begin position="123"/>
        <end position="125"/>
    </location>
    <ligand>
        <name>GTP</name>
        <dbReference type="ChEBI" id="CHEBI:37565"/>
    </ligand>
</feature>
<dbReference type="CDD" id="cd00641">
    <property type="entry name" value="GTP_cyclohydro2"/>
    <property type="match status" value="1"/>
</dbReference>
<dbReference type="GO" id="GO:0005525">
    <property type="term" value="F:GTP binding"/>
    <property type="evidence" value="ECO:0007669"/>
    <property type="project" value="UniProtKB-KW"/>
</dbReference>
<keyword evidence="4 11" id="KW-0479">Metal-binding</keyword>
<keyword evidence="7 11" id="KW-0862">Zinc</keyword>
<evidence type="ECO:0000256" key="5">
    <source>
        <dbReference type="ARBA" id="ARBA00022741"/>
    </source>
</evidence>
<dbReference type="GO" id="GO:0005829">
    <property type="term" value="C:cytosol"/>
    <property type="evidence" value="ECO:0007669"/>
    <property type="project" value="TreeGrafter"/>
</dbReference>
<evidence type="ECO:0000313" key="13">
    <source>
        <dbReference type="EMBL" id="TFD22830.1"/>
    </source>
</evidence>
<dbReference type="PANTHER" id="PTHR21327:SF47">
    <property type="entry name" value="GTP CYCLOHYDROLASE II DOMAIN-CONTAINING PROTEIN"/>
    <property type="match status" value="1"/>
</dbReference>
<dbReference type="GO" id="GO:0008270">
    <property type="term" value="F:zinc ion binding"/>
    <property type="evidence" value="ECO:0007669"/>
    <property type="project" value="UniProtKB-UniRule"/>
</dbReference>
<feature type="binding site" evidence="11">
    <location>
        <position position="85"/>
    </location>
    <ligand>
        <name>Zn(2+)</name>
        <dbReference type="ChEBI" id="CHEBI:29105"/>
        <note>catalytic</note>
    </ligand>
</feature>
<dbReference type="Pfam" id="PF00925">
    <property type="entry name" value="GTP_cyclohydro2"/>
    <property type="match status" value="1"/>
</dbReference>
<dbReference type="InterPro" id="IPR032677">
    <property type="entry name" value="GTP_cyclohydro_II"/>
</dbReference>
<comment type="function">
    <text evidence="9 11">Catalyzes the conversion of GTP to 2,5-diamino-6-ribosylamino-4(3H)-pyrimidinone 5'-phosphate (DARP), formate and pyrophosphate.</text>
</comment>
<dbReference type="HAMAP" id="MF_00179">
    <property type="entry name" value="RibA"/>
    <property type="match status" value="1"/>
</dbReference>
<name>A0A4R8Z7X2_9MICO</name>
<organism evidence="13 14">
    <name type="scientific">Cryobacterium lyxosi</name>
    <dbReference type="NCBI Taxonomy" id="1259228"/>
    <lineage>
        <taxon>Bacteria</taxon>
        <taxon>Bacillati</taxon>
        <taxon>Actinomycetota</taxon>
        <taxon>Actinomycetes</taxon>
        <taxon>Micrococcales</taxon>
        <taxon>Microbacteriaceae</taxon>
        <taxon>Cryobacterium</taxon>
    </lineage>
</organism>
<gene>
    <name evidence="11 13" type="primary">ribA</name>
    <name evidence="13" type="ORF">E3T27_16325</name>
</gene>
<evidence type="ECO:0000256" key="4">
    <source>
        <dbReference type="ARBA" id="ARBA00022723"/>
    </source>
</evidence>
<feature type="binding site" evidence="11">
    <location>
        <position position="96"/>
    </location>
    <ligand>
        <name>Zn(2+)</name>
        <dbReference type="ChEBI" id="CHEBI:29105"/>
        <note>catalytic</note>
    </ligand>
</feature>
<dbReference type="Proteomes" id="UP000298424">
    <property type="component" value="Unassembled WGS sequence"/>
</dbReference>
<dbReference type="AlphaFoldDB" id="A0A4R8Z7X2"/>
<dbReference type="GO" id="GO:0009231">
    <property type="term" value="P:riboflavin biosynthetic process"/>
    <property type="evidence" value="ECO:0007669"/>
    <property type="project" value="UniProtKB-UniRule"/>
</dbReference>
<dbReference type="FunFam" id="3.40.50.10990:FF:000001">
    <property type="entry name" value="Riboflavin biosynthesis protein RibBA"/>
    <property type="match status" value="1"/>
</dbReference>
<evidence type="ECO:0000256" key="8">
    <source>
        <dbReference type="ARBA" id="ARBA00023134"/>
    </source>
</evidence>
<evidence type="ECO:0000256" key="7">
    <source>
        <dbReference type="ARBA" id="ARBA00022833"/>
    </source>
</evidence>
<comment type="similarity">
    <text evidence="2">In the N-terminal section; belongs to the DHBP synthase family.</text>
</comment>
<feature type="domain" description="GTP cyclohydrolase II" evidence="12">
    <location>
        <begin position="40"/>
        <end position="200"/>
    </location>
</feature>
<dbReference type="GO" id="GO:0003935">
    <property type="term" value="F:GTP cyclohydrolase II activity"/>
    <property type="evidence" value="ECO:0007669"/>
    <property type="project" value="UniProtKB-UniRule"/>
</dbReference>
<dbReference type="EC" id="3.5.4.25" evidence="11"/>
<dbReference type="UniPathway" id="UPA00275">
    <property type="reaction ID" value="UER00400"/>
</dbReference>
<feature type="binding site" evidence="11">
    <location>
        <position position="185"/>
    </location>
    <ligand>
        <name>GTP</name>
        <dbReference type="ChEBI" id="CHEBI:37565"/>
    </ligand>
</feature>
<evidence type="ECO:0000256" key="6">
    <source>
        <dbReference type="ARBA" id="ARBA00022801"/>
    </source>
</evidence>
<reference evidence="13 14" key="1">
    <citation type="submission" date="2019-03" db="EMBL/GenBank/DDBJ databases">
        <title>Genomics of glacier-inhabiting Cryobacterium strains.</title>
        <authorList>
            <person name="Liu Q."/>
            <person name="Xin Y.-H."/>
        </authorList>
    </citation>
    <scope>NUCLEOTIDE SEQUENCE [LARGE SCALE GENOMIC DNA]</scope>
    <source>
        <strain evidence="13 14">TMT1-1</strain>
    </source>
</reference>
<evidence type="ECO:0000256" key="3">
    <source>
        <dbReference type="ARBA" id="ARBA00022619"/>
    </source>
</evidence>
<dbReference type="PANTHER" id="PTHR21327">
    <property type="entry name" value="GTP CYCLOHYDROLASE II-RELATED"/>
    <property type="match status" value="1"/>
</dbReference>
<feature type="binding site" evidence="11">
    <location>
        <position position="180"/>
    </location>
    <ligand>
        <name>GTP</name>
        <dbReference type="ChEBI" id="CHEBI:37565"/>
    </ligand>
</feature>
<dbReference type="EMBL" id="SOGT01000019">
    <property type="protein sequence ID" value="TFD22830.1"/>
    <property type="molecule type" value="Genomic_DNA"/>
</dbReference>
<feature type="active site" description="Proton acceptor" evidence="11">
    <location>
        <position position="157"/>
    </location>
</feature>
<evidence type="ECO:0000256" key="1">
    <source>
        <dbReference type="ARBA" id="ARBA00004853"/>
    </source>
</evidence>
<keyword evidence="8 11" id="KW-0342">GTP-binding</keyword>
<dbReference type="InterPro" id="IPR000926">
    <property type="entry name" value="RibA"/>
</dbReference>
<comment type="catalytic activity">
    <reaction evidence="10 11">
        <text>GTP + 4 H2O = 2,5-diamino-6-hydroxy-4-(5-phosphoribosylamino)-pyrimidine + formate + 2 phosphate + 3 H(+)</text>
        <dbReference type="Rhea" id="RHEA:23704"/>
        <dbReference type="ChEBI" id="CHEBI:15377"/>
        <dbReference type="ChEBI" id="CHEBI:15378"/>
        <dbReference type="ChEBI" id="CHEBI:15740"/>
        <dbReference type="ChEBI" id="CHEBI:37565"/>
        <dbReference type="ChEBI" id="CHEBI:43474"/>
        <dbReference type="ChEBI" id="CHEBI:58614"/>
        <dbReference type="EC" id="3.5.4.25"/>
    </reaction>
</comment>
<feature type="binding site" evidence="11">
    <location>
        <position position="98"/>
    </location>
    <ligand>
        <name>Zn(2+)</name>
        <dbReference type="ChEBI" id="CHEBI:29105"/>
        <note>catalytic</note>
    </ligand>
</feature>
<evidence type="ECO:0000259" key="12">
    <source>
        <dbReference type="Pfam" id="PF00925"/>
    </source>
</evidence>
<dbReference type="InterPro" id="IPR036144">
    <property type="entry name" value="RibA-like_sf"/>
</dbReference>
<protein>
    <recommendedName>
        <fullName evidence="11">GTP cyclohydrolase-2</fullName>
        <ecNumber evidence="11">3.5.4.25</ecNumber>
    </recommendedName>
    <alternativeName>
        <fullName evidence="11">GTP cyclohydrolase II</fullName>
    </alternativeName>
</protein>
<evidence type="ECO:0000256" key="11">
    <source>
        <dbReference type="HAMAP-Rule" id="MF_00179"/>
    </source>
</evidence>
<dbReference type="OrthoDB" id="9793111at2"/>
<accession>A0A4R8Z7X2</accession>
<dbReference type="GO" id="GO:0008686">
    <property type="term" value="F:3,4-dihydroxy-2-butanone-4-phosphate synthase activity"/>
    <property type="evidence" value="ECO:0007669"/>
    <property type="project" value="TreeGrafter"/>
</dbReference>
<feature type="binding site" evidence="11">
    <location>
        <begin position="80"/>
        <end position="84"/>
    </location>
    <ligand>
        <name>GTP</name>
        <dbReference type="ChEBI" id="CHEBI:37565"/>
    </ligand>
</feature>
<proteinExistence type="inferred from homology"/>
<sequence length="229" mass="24523">MAETCFSITPSGAPTAALSAEGVGVGTIRAIEMSGVTFEVETTVPTKHGTFQFRAYRDLITGSEHLAVVSGTPTDGCLIRVHSECLTGEVFESQKCECGPQLDSALNTINQYGGVVIYMRGHEGRGIGLVNKLKAYRLQEAGLDTLDANLALGLPADGRDYSAAAAILHNLRLQAVRLLTNNPDKVDQLTAHGITVLERVSLTAGVHPANSEYLRTKRDRMGHLLQHAL</sequence>
<keyword evidence="6 11" id="KW-0378">Hydrolase</keyword>
<comment type="cofactor">
    <cofactor evidence="11">
        <name>Zn(2+)</name>
        <dbReference type="ChEBI" id="CHEBI:29105"/>
    </cofactor>
    <text evidence="11">Binds 1 zinc ion per subunit.</text>
</comment>
<keyword evidence="3 11" id="KW-0686">Riboflavin biosynthesis</keyword>
<evidence type="ECO:0000256" key="10">
    <source>
        <dbReference type="ARBA" id="ARBA00049295"/>
    </source>
</evidence>
<comment type="similarity">
    <text evidence="11">Belongs to the GTP cyclohydrolase II family.</text>
</comment>
<feature type="binding site" evidence="11">
    <location>
        <position position="145"/>
    </location>
    <ligand>
        <name>GTP</name>
        <dbReference type="ChEBI" id="CHEBI:37565"/>
    </ligand>
</feature>
<dbReference type="Gene3D" id="3.40.50.10990">
    <property type="entry name" value="GTP cyclohydrolase II"/>
    <property type="match status" value="1"/>
</dbReference>
<evidence type="ECO:0000256" key="9">
    <source>
        <dbReference type="ARBA" id="ARBA00043932"/>
    </source>
</evidence>
<feature type="active site" description="Nucleophile" evidence="11">
    <location>
        <position position="159"/>
    </location>
</feature>
<dbReference type="SUPFAM" id="SSF142695">
    <property type="entry name" value="RibA-like"/>
    <property type="match status" value="1"/>
</dbReference>
<feature type="binding site" evidence="11">
    <location>
        <position position="101"/>
    </location>
    <ligand>
        <name>GTP</name>
        <dbReference type="ChEBI" id="CHEBI:37565"/>
    </ligand>
</feature>
<comment type="pathway">
    <text evidence="1 11">Cofactor biosynthesis; riboflavin biosynthesis; 5-amino-6-(D-ribitylamino)uracil from GTP: step 1/4.</text>
</comment>
<dbReference type="NCBIfam" id="TIGR00505">
    <property type="entry name" value="ribA"/>
    <property type="match status" value="1"/>
</dbReference>
<keyword evidence="14" id="KW-1185">Reference proteome</keyword>
<evidence type="ECO:0000256" key="2">
    <source>
        <dbReference type="ARBA" id="ARBA00005520"/>
    </source>
</evidence>
<comment type="caution">
    <text evidence="13">The sequence shown here is derived from an EMBL/GenBank/DDBJ whole genome shotgun (WGS) entry which is preliminary data.</text>
</comment>